<evidence type="ECO:0000259" key="6">
    <source>
        <dbReference type="Pfam" id="PF01048"/>
    </source>
</evidence>
<protein>
    <recommendedName>
        <fullName evidence="2">adenosylhomocysteine nucleosidase</fullName>
        <ecNumber evidence="2">3.2.2.9</ecNumber>
    </recommendedName>
</protein>
<dbReference type="RefSeq" id="WP_066128613.1">
    <property type="nucleotide sequence ID" value="NZ_KQ959856.1"/>
</dbReference>
<dbReference type="CDD" id="cd09008">
    <property type="entry name" value="MTAN"/>
    <property type="match status" value="1"/>
</dbReference>
<evidence type="ECO:0000256" key="1">
    <source>
        <dbReference type="ARBA" id="ARBA00004945"/>
    </source>
</evidence>
<dbReference type="EMBL" id="LSDB01000003">
    <property type="protein sequence ID" value="KXB58896.1"/>
    <property type="molecule type" value="Genomic_DNA"/>
</dbReference>
<organism evidence="7 8">
    <name type="scientific">Gemelliphila asaccharolytica</name>
    <dbReference type="NCBI Taxonomy" id="502393"/>
    <lineage>
        <taxon>Bacteria</taxon>
        <taxon>Bacillati</taxon>
        <taxon>Bacillota</taxon>
        <taxon>Bacilli</taxon>
        <taxon>Bacillales</taxon>
        <taxon>Gemellaceae</taxon>
        <taxon>Gemelliphila</taxon>
    </lineage>
</organism>
<keyword evidence="3" id="KW-0028">Amino-acid biosynthesis</keyword>
<dbReference type="InterPro" id="IPR000845">
    <property type="entry name" value="Nucleoside_phosphorylase_d"/>
</dbReference>
<accession>A0ABR5TNC3</accession>
<gene>
    <name evidence="7" type="ORF">HMPREF1871_00139</name>
</gene>
<evidence type="ECO:0000313" key="8">
    <source>
        <dbReference type="Proteomes" id="UP000070467"/>
    </source>
</evidence>
<sequence>MIALIGAMPEEVKIIKSKIRNLKIEKKAKVEFYLGEYEGKNIVLMLSRPGKVNASMATAILLNNYKIDYVINIGSCGSLNDKLEIGDMIIGEEVRYFDVDATEFGYEFGQVPTCPEKYVSDKMLVKKARQIKLDNNKIYSGLIGTSDSFISNPKLKKDILKKFPNMLVVEMEAAAIAQVCYNFETKFIICRSVSDKAEEGTRITFDKFLEIAAINSSKLTTELIKNL</sequence>
<comment type="pathway">
    <text evidence="1">Amino-acid biosynthesis; L-methionine biosynthesis via salvage pathway; S-methyl-5-thio-alpha-D-ribose 1-phosphate from S-methyl-5'-thioadenosine (hydrolase route): step 1/2.</text>
</comment>
<keyword evidence="8" id="KW-1185">Reference proteome</keyword>
<proteinExistence type="predicted"/>
<dbReference type="InterPro" id="IPR035994">
    <property type="entry name" value="Nucleoside_phosphorylase_sf"/>
</dbReference>
<name>A0ABR5TNC3_9BACL</name>
<dbReference type="Gene3D" id="3.40.50.1580">
    <property type="entry name" value="Nucleoside phosphorylase domain"/>
    <property type="match status" value="1"/>
</dbReference>
<dbReference type="Pfam" id="PF01048">
    <property type="entry name" value="PNP_UDP_1"/>
    <property type="match status" value="1"/>
</dbReference>
<evidence type="ECO:0000256" key="4">
    <source>
        <dbReference type="ARBA" id="ARBA00022801"/>
    </source>
</evidence>
<dbReference type="SUPFAM" id="SSF53167">
    <property type="entry name" value="Purine and uridine phosphorylases"/>
    <property type="match status" value="1"/>
</dbReference>
<evidence type="ECO:0000256" key="5">
    <source>
        <dbReference type="ARBA" id="ARBA00023167"/>
    </source>
</evidence>
<dbReference type="NCBIfam" id="TIGR01704">
    <property type="entry name" value="MTA_SAH-Nsdase"/>
    <property type="match status" value="1"/>
</dbReference>
<dbReference type="InterPro" id="IPR010049">
    <property type="entry name" value="MTA_SAH_Nsdase"/>
</dbReference>
<keyword evidence="5" id="KW-0486">Methionine biosynthesis</keyword>
<comment type="caution">
    <text evidence="7">The sequence shown here is derived from an EMBL/GenBank/DDBJ whole genome shotgun (WGS) entry which is preliminary data.</text>
</comment>
<feature type="domain" description="Nucleoside phosphorylase" evidence="6">
    <location>
        <begin position="2"/>
        <end position="225"/>
    </location>
</feature>
<dbReference type="Proteomes" id="UP000070467">
    <property type="component" value="Unassembled WGS sequence"/>
</dbReference>
<evidence type="ECO:0000256" key="2">
    <source>
        <dbReference type="ARBA" id="ARBA00011974"/>
    </source>
</evidence>
<evidence type="ECO:0000256" key="3">
    <source>
        <dbReference type="ARBA" id="ARBA00022605"/>
    </source>
</evidence>
<reference evidence="7 8" key="1">
    <citation type="submission" date="2016-01" db="EMBL/GenBank/DDBJ databases">
        <authorList>
            <person name="Mitreva M."/>
            <person name="Pepin K.H."/>
            <person name="Mihindukulasuriya K.A."/>
            <person name="Fulton R."/>
            <person name="Fronick C."/>
            <person name="O'Laughlin M."/>
            <person name="Miner T."/>
            <person name="Herter B."/>
            <person name="Rosa B.A."/>
            <person name="Cordes M."/>
            <person name="Tomlinson C."/>
            <person name="Wollam A."/>
            <person name="Palsikar V.B."/>
            <person name="Mardis E.R."/>
            <person name="Wilson R.K."/>
        </authorList>
    </citation>
    <scope>NUCLEOTIDE SEQUENCE [LARGE SCALE GENOMIC DNA]</scope>
    <source>
        <strain evidence="7 8">KA00071</strain>
    </source>
</reference>
<keyword evidence="4" id="KW-0378">Hydrolase</keyword>
<evidence type="ECO:0000313" key="7">
    <source>
        <dbReference type="EMBL" id="KXB58896.1"/>
    </source>
</evidence>
<dbReference type="PANTHER" id="PTHR46832">
    <property type="entry name" value="5'-METHYLTHIOADENOSINE/S-ADENOSYLHOMOCYSTEINE NUCLEOSIDASE"/>
    <property type="match status" value="1"/>
</dbReference>
<dbReference type="NCBIfam" id="NF004079">
    <property type="entry name" value="PRK05584.1"/>
    <property type="match status" value="1"/>
</dbReference>
<dbReference type="PANTHER" id="PTHR46832:SF1">
    <property type="entry name" value="5'-METHYLTHIOADENOSINE_S-ADENOSYLHOMOCYSTEINE NUCLEOSIDASE"/>
    <property type="match status" value="1"/>
</dbReference>
<dbReference type="EC" id="3.2.2.9" evidence="2"/>